<dbReference type="InterPro" id="IPR023296">
    <property type="entry name" value="Glyco_hydro_beta-prop_sf"/>
</dbReference>
<dbReference type="GO" id="GO:0005975">
    <property type="term" value="P:carbohydrate metabolic process"/>
    <property type="evidence" value="ECO:0007669"/>
    <property type="project" value="InterPro"/>
</dbReference>
<dbReference type="KEGG" id="hyg:AUC43_09415"/>
<sequence>MLARRAFLTGLVLAPFARAWAGLASVRLIDYPRGSFSRFSKHLQPVGRALELPDWYVWCNSPIYGPEGRVHVFFSRWPAKKGMGGWLNGSEIAHAVADRPEGPYAFLETVLAPRGPGYWDATTCHNPSIQYVDGKYCLFYMGNSNGKTDTKRIGLATAPTLSGPWTRPNAPLLLPGPEGAWDDHCTTNPAFIKHPNGQYWLYYKSWNTKEYEEAKGKEIRGNRKYGLAIADKLQGPYVKFEGNPVIDFSRQGSNKQFEDAFVWRQHDKFRMLARDMGVYSQEVGLYLESEDGRQWTFPTIAFRPLRDYGVQQPPAPAGLKRYGRLERPQLLLRHGKPVYLFGASQGGAALTASAFMFKIT</sequence>
<evidence type="ECO:0000256" key="4">
    <source>
        <dbReference type="RuleBase" id="RU361187"/>
    </source>
</evidence>
<dbReference type="Pfam" id="PF04616">
    <property type="entry name" value="Glyco_hydro_43"/>
    <property type="match status" value="1"/>
</dbReference>
<keyword evidence="3 4" id="KW-0326">Glycosidase</keyword>
<accession>A0A0U4AAU9</accession>
<proteinExistence type="inferred from homology"/>
<organism evidence="5 6">
    <name type="scientific">Hymenobacter sedentarius</name>
    <dbReference type="NCBI Taxonomy" id="1411621"/>
    <lineage>
        <taxon>Bacteria</taxon>
        <taxon>Pseudomonadati</taxon>
        <taxon>Bacteroidota</taxon>
        <taxon>Cytophagia</taxon>
        <taxon>Cytophagales</taxon>
        <taxon>Hymenobacteraceae</taxon>
        <taxon>Hymenobacter</taxon>
    </lineage>
</organism>
<dbReference type="OrthoDB" id="9794572at2"/>
<reference evidence="5 6" key="1">
    <citation type="submission" date="2015-12" db="EMBL/GenBank/DDBJ databases">
        <authorList>
            <person name="Shamseldin A."/>
            <person name="Moawad H."/>
            <person name="Abd El-Rahim W.M."/>
            <person name="Sadowsky M.J."/>
        </authorList>
    </citation>
    <scope>NUCLEOTIDE SEQUENCE [LARGE SCALE GENOMIC DNA]</scope>
    <source>
        <strain evidence="5 6">DG5B</strain>
    </source>
</reference>
<dbReference type="Proteomes" id="UP000059542">
    <property type="component" value="Chromosome"/>
</dbReference>
<keyword evidence="2 4" id="KW-0378">Hydrolase</keyword>
<evidence type="ECO:0000313" key="6">
    <source>
        <dbReference type="Proteomes" id="UP000059542"/>
    </source>
</evidence>
<keyword evidence="6" id="KW-1185">Reference proteome</keyword>
<dbReference type="EMBL" id="CP013909">
    <property type="protein sequence ID" value="ALW85292.1"/>
    <property type="molecule type" value="Genomic_DNA"/>
</dbReference>
<dbReference type="STRING" id="1411621.AUC43_09415"/>
<evidence type="ECO:0000313" key="5">
    <source>
        <dbReference type="EMBL" id="ALW85292.1"/>
    </source>
</evidence>
<dbReference type="RefSeq" id="WP_068192274.1">
    <property type="nucleotide sequence ID" value="NZ_CP013909.1"/>
</dbReference>
<gene>
    <name evidence="5" type="ORF">AUC43_09415</name>
</gene>
<comment type="similarity">
    <text evidence="1 4">Belongs to the glycosyl hydrolase 43 family.</text>
</comment>
<dbReference type="CDD" id="cd08994">
    <property type="entry name" value="GH43_62_32_68_117_130-like"/>
    <property type="match status" value="1"/>
</dbReference>
<evidence type="ECO:0000256" key="1">
    <source>
        <dbReference type="ARBA" id="ARBA00009865"/>
    </source>
</evidence>
<dbReference type="AlphaFoldDB" id="A0A0U4AAU9"/>
<protein>
    <submittedName>
        <fullName evidence="5">Glycosyl hydrolase family 43</fullName>
    </submittedName>
</protein>
<dbReference type="GO" id="GO:0004553">
    <property type="term" value="F:hydrolase activity, hydrolyzing O-glycosyl compounds"/>
    <property type="evidence" value="ECO:0007669"/>
    <property type="project" value="InterPro"/>
</dbReference>
<evidence type="ECO:0000256" key="3">
    <source>
        <dbReference type="ARBA" id="ARBA00023295"/>
    </source>
</evidence>
<name>A0A0U4AAU9_9BACT</name>
<dbReference type="SUPFAM" id="SSF75005">
    <property type="entry name" value="Arabinanase/levansucrase/invertase"/>
    <property type="match status" value="1"/>
</dbReference>
<dbReference type="InterPro" id="IPR006710">
    <property type="entry name" value="Glyco_hydro_43"/>
</dbReference>
<dbReference type="Gene3D" id="2.115.10.20">
    <property type="entry name" value="Glycosyl hydrolase domain, family 43"/>
    <property type="match status" value="1"/>
</dbReference>
<evidence type="ECO:0000256" key="2">
    <source>
        <dbReference type="ARBA" id="ARBA00022801"/>
    </source>
</evidence>